<evidence type="ECO:0000313" key="4">
    <source>
        <dbReference type="Proteomes" id="UP001597322"/>
    </source>
</evidence>
<dbReference type="CDD" id="cd06259">
    <property type="entry name" value="YdcF-like"/>
    <property type="match status" value="1"/>
</dbReference>
<dbReference type="Proteomes" id="UP001597322">
    <property type="component" value="Unassembled WGS sequence"/>
</dbReference>
<protein>
    <submittedName>
        <fullName evidence="3">YdcF family protein</fullName>
    </submittedName>
</protein>
<sequence>MFYLSKIFWLLVQPLSLACLLGLAAFLLTLWRFRRTGLTAMFLSALILFVTLYTTTGNVLLQHLENEISRPASLPDKVACLVVLGGATENEVMSGRGGIEWNAAADRYTEALRLAQHYPQAKLLISGGDGSLSGRYEGEAQVTERFFNTFGIGADRIIKENQSRNTWENTLYTRTALQNAGLTDCLLITSAFHMPRSMALFAKAGISVQPYPVDYRTSGNVKLGFDFTQPSLNAQNTSTAVREWLGLLGYRVTGRI</sequence>
<dbReference type="Pfam" id="PF02698">
    <property type="entry name" value="DUF218"/>
    <property type="match status" value="1"/>
</dbReference>
<keyword evidence="4" id="KW-1185">Reference proteome</keyword>
<dbReference type="InterPro" id="IPR051599">
    <property type="entry name" value="Cell_Envelope_Assoc"/>
</dbReference>
<reference evidence="4" key="1">
    <citation type="journal article" date="2019" name="Int. J. Syst. Evol. Microbiol.">
        <title>The Global Catalogue of Microorganisms (GCM) 10K type strain sequencing project: providing services to taxonomists for standard genome sequencing and annotation.</title>
        <authorList>
            <consortium name="The Broad Institute Genomics Platform"/>
            <consortium name="The Broad Institute Genome Sequencing Center for Infectious Disease"/>
            <person name="Wu L."/>
            <person name="Ma J."/>
        </authorList>
    </citation>
    <scope>NUCLEOTIDE SEQUENCE [LARGE SCALE GENOMIC DNA]</scope>
    <source>
        <strain evidence="4">CG52</strain>
    </source>
</reference>
<dbReference type="PANTHER" id="PTHR30336:SF4">
    <property type="entry name" value="ENVELOPE BIOGENESIS FACTOR ELYC"/>
    <property type="match status" value="1"/>
</dbReference>
<dbReference type="InterPro" id="IPR014729">
    <property type="entry name" value="Rossmann-like_a/b/a_fold"/>
</dbReference>
<name>A0ABW4M1S1_9HYPH</name>
<dbReference type="RefSeq" id="WP_377396630.1">
    <property type="nucleotide sequence ID" value="NZ_JBHUEQ010000004.1"/>
</dbReference>
<feature type="transmembrane region" description="Helical" evidence="1">
    <location>
        <begin position="7"/>
        <end position="31"/>
    </location>
</feature>
<gene>
    <name evidence="3" type="ORF">ACFSE1_03435</name>
</gene>
<accession>A0ABW4M1S1</accession>
<feature type="transmembrane region" description="Helical" evidence="1">
    <location>
        <begin position="37"/>
        <end position="61"/>
    </location>
</feature>
<keyword evidence="1" id="KW-0812">Transmembrane</keyword>
<evidence type="ECO:0000259" key="2">
    <source>
        <dbReference type="Pfam" id="PF02698"/>
    </source>
</evidence>
<organism evidence="3 4">
    <name type="scientific">Rhizobium helianthi</name>
    <dbReference type="NCBI Taxonomy" id="1132695"/>
    <lineage>
        <taxon>Bacteria</taxon>
        <taxon>Pseudomonadati</taxon>
        <taxon>Pseudomonadota</taxon>
        <taxon>Alphaproteobacteria</taxon>
        <taxon>Hyphomicrobiales</taxon>
        <taxon>Rhizobiaceae</taxon>
        <taxon>Rhizobium/Agrobacterium group</taxon>
        <taxon>Rhizobium</taxon>
    </lineage>
</organism>
<evidence type="ECO:0000256" key="1">
    <source>
        <dbReference type="SAM" id="Phobius"/>
    </source>
</evidence>
<comment type="caution">
    <text evidence="3">The sequence shown here is derived from an EMBL/GenBank/DDBJ whole genome shotgun (WGS) entry which is preliminary data.</text>
</comment>
<dbReference type="EMBL" id="JBHUEQ010000004">
    <property type="protein sequence ID" value="MFD1744506.1"/>
    <property type="molecule type" value="Genomic_DNA"/>
</dbReference>
<keyword evidence="1" id="KW-0472">Membrane</keyword>
<evidence type="ECO:0000313" key="3">
    <source>
        <dbReference type="EMBL" id="MFD1744506.1"/>
    </source>
</evidence>
<dbReference type="PROSITE" id="PS51257">
    <property type="entry name" value="PROKAR_LIPOPROTEIN"/>
    <property type="match status" value="1"/>
</dbReference>
<dbReference type="Gene3D" id="3.40.50.620">
    <property type="entry name" value="HUPs"/>
    <property type="match status" value="1"/>
</dbReference>
<dbReference type="PANTHER" id="PTHR30336">
    <property type="entry name" value="INNER MEMBRANE PROTEIN, PROBABLE PERMEASE"/>
    <property type="match status" value="1"/>
</dbReference>
<keyword evidence="1" id="KW-1133">Transmembrane helix</keyword>
<dbReference type="InterPro" id="IPR003848">
    <property type="entry name" value="DUF218"/>
</dbReference>
<proteinExistence type="predicted"/>
<feature type="domain" description="DUF218" evidence="2">
    <location>
        <begin position="81"/>
        <end position="246"/>
    </location>
</feature>